<evidence type="ECO:0000256" key="4">
    <source>
        <dbReference type="ARBA" id="ARBA00022679"/>
    </source>
</evidence>
<keyword evidence="4" id="KW-0808">Transferase</keyword>
<dbReference type="Gene3D" id="3.30.40.10">
    <property type="entry name" value="Zinc/RING finger domain, C3HC4 (zinc finger)"/>
    <property type="match status" value="1"/>
</dbReference>
<dbReference type="EC" id="2.3.2.27" evidence="3"/>
<evidence type="ECO:0000256" key="15">
    <source>
        <dbReference type="SAM" id="SignalP"/>
    </source>
</evidence>
<dbReference type="GO" id="GO:0006511">
    <property type="term" value="P:ubiquitin-dependent protein catabolic process"/>
    <property type="evidence" value="ECO:0007669"/>
    <property type="project" value="TreeGrafter"/>
</dbReference>
<dbReference type="Proteomes" id="UP001175261">
    <property type="component" value="Unassembled WGS sequence"/>
</dbReference>
<keyword evidence="15" id="KW-0732">Signal</keyword>
<gene>
    <name evidence="17" type="ORF">NLU13_6399</name>
</gene>
<name>A0AA39GGJ8_SARSR</name>
<dbReference type="InterPro" id="IPR013083">
    <property type="entry name" value="Znf_RING/FYVE/PHD"/>
</dbReference>
<feature type="compositionally biased region" description="Basic and acidic residues" evidence="13">
    <location>
        <begin position="487"/>
        <end position="497"/>
    </location>
</feature>
<feature type="region of interest" description="Disordered" evidence="13">
    <location>
        <begin position="420"/>
        <end position="443"/>
    </location>
</feature>
<feature type="region of interest" description="Disordered" evidence="13">
    <location>
        <begin position="321"/>
        <end position="341"/>
    </location>
</feature>
<evidence type="ECO:0000256" key="3">
    <source>
        <dbReference type="ARBA" id="ARBA00012483"/>
    </source>
</evidence>
<keyword evidence="8" id="KW-0833">Ubl conjugation pathway</keyword>
<evidence type="ECO:0000256" key="1">
    <source>
        <dbReference type="ARBA" id="ARBA00000900"/>
    </source>
</evidence>
<comment type="catalytic activity">
    <reaction evidence="1">
        <text>S-ubiquitinyl-[E2 ubiquitin-conjugating enzyme]-L-cysteine + [acceptor protein]-L-lysine = [E2 ubiquitin-conjugating enzyme]-L-cysteine + N(6)-ubiquitinyl-[acceptor protein]-L-lysine.</text>
        <dbReference type="EC" id="2.3.2.27"/>
    </reaction>
</comment>
<evidence type="ECO:0000256" key="8">
    <source>
        <dbReference type="ARBA" id="ARBA00022786"/>
    </source>
</evidence>
<keyword evidence="7 12" id="KW-0863">Zinc-finger</keyword>
<evidence type="ECO:0000259" key="16">
    <source>
        <dbReference type="PROSITE" id="PS50089"/>
    </source>
</evidence>
<evidence type="ECO:0000256" key="5">
    <source>
        <dbReference type="ARBA" id="ARBA00022692"/>
    </source>
</evidence>
<dbReference type="AlphaFoldDB" id="A0AA39GGJ8"/>
<dbReference type="Pfam" id="PF13639">
    <property type="entry name" value="zf-RING_2"/>
    <property type="match status" value="1"/>
</dbReference>
<dbReference type="PANTHER" id="PTHR45977">
    <property type="entry name" value="TARGET OF ERK KINASE MPK-1"/>
    <property type="match status" value="1"/>
</dbReference>
<accession>A0AA39GGJ8</accession>
<dbReference type="InterPro" id="IPR001841">
    <property type="entry name" value="Znf_RING"/>
</dbReference>
<proteinExistence type="predicted"/>
<keyword evidence="18" id="KW-1185">Reference proteome</keyword>
<protein>
    <recommendedName>
        <fullName evidence="3">RING-type E3 ubiquitin transferase</fullName>
        <ecNumber evidence="3">2.3.2.27</ecNumber>
    </recommendedName>
</protein>
<feature type="transmembrane region" description="Helical" evidence="14">
    <location>
        <begin position="210"/>
        <end position="231"/>
    </location>
</feature>
<evidence type="ECO:0000256" key="7">
    <source>
        <dbReference type="ARBA" id="ARBA00022771"/>
    </source>
</evidence>
<comment type="subcellular location">
    <subcellularLocation>
        <location evidence="2">Membrane</location>
        <topology evidence="2">Multi-pass membrane protein</topology>
    </subcellularLocation>
</comment>
<feature type="chain" id="PRO_5041214937" description="RING-type E3 ubiquitin transferase" evidence="15">
    <location>
        <begin position="18"/>
        <end position="521"/>
    </location>
</feature>
<dbReference type="SMART" id="SM00184">
    <property type="entry name" value="RING"/>
    <property type="match status" value="1"/>
</dbReference>
<evidence type="ECO:0000313" key="18">
    <source>
        <dbReference type="Proteomes" id="UP001175261"/>
    </source>
</evidence>
<feature type="signal peptide" evidence="15">
    <location>
        <begin position="1"/>
        <end position="17"/>
    </location>
</feature>
<dbReference type="GO" id="GO:0016567">
    <property type="term" value="P:protein ubiquitination"/>
    <property type="evidence" value="ECO:0007669"/>
    <property type="project" value="TreeGrafter"/>
</dbReference>
<keyword evidence="11 14" id="KW-0472">Membrane</keyword>
<evidence type="ECO:0000256" key="12">
    <source>
        <dbReference type="PROSITE-ProRule" id="PRU00175"/>
    </source>
</evidence>
<dbReference type="SUPFAM" id="SSF57850">
    <property type="entry name" value="RING/U-box"/>
    <property type="match status" value="1"/>
</dbReference>
<dbReference type="CDD" id="cd16454">
    <property type="entry name" value="RING-H2_PA-TM-RING"/>
    <property type="match status" value="1"/>
</dbReference>
<evidence type="ECO:0000256" key="13">
    <source>
        <dbReference type="SAM" id="MobiDB-lite"/>
    </source>
</evidence>
<dbReference type="PROSITE" id="PS50089">
    <property type="entry name" value="ZF_RING_2"/>
    <property type="match status" value="1"/>
</dbReference>
<evidence type="ECO:0000256" key="9">
    <source>
        <dbReference type="ARBA" id="ARBA00022833"/>
    </source>
</evidence>
<feature type="compositionally biased region" description="Polar residues" evidence="13">
    <location>
        <begin position="420"/>
        <end position="429"/>
    </location>
</feature>
<dbReference type="GO" id="GO:0016020">
    <property type="term" value="C:membrane"/>
    <property type="evidence" value="ECO:0007669"/>
    <property type="project" value="UniProtKB-SubCell"/>
</dbReference>
<keyword evidence="9" id="KW-0862">Zinc</keyword>
<keyword evidence="10 14" id="KW-1133">Transmembrane helix</keyword>
<keyword evidence="5 14" id="KW-0812">Transmembrane</keyword>
<reference evidence="17" key="1">
    <citation type="submission" date="2022-10" db="EMBL/GenBank/DDBJ databases">
        <title>Determination and structural analysis of whole genome sequence of Sarocladium strictum F4-1.</title>
        <authorList>
            <person name="Hu L."/>
            <person name="Jiang Y."/>
        </authorList>
    </citation>
    <scope>NUCLEOTIDE SEQUENCE</scope>
    <source>
        <strain evidence="17">F4-1</strain>
    </source>
</reference>
<evidence type="ECO:0000256" key="11">
    <source>
        <dbReference type="ARBA" id="ARBA00023136"/>
    </source>
</evidence>
<feature type="region of interest" description="Disordered" evidence="13">
    <location>
        <begin position="477"/>
        <end position="497"/>
    </location>
</feature>
<evidence type="ECO:0000256" key="2">
    <source>
        <dbReference type="ARBA" id="ARBA00004141"/>
    </source>
</evidence>
<dbReference type="GO" id="GO:0008270">
    <property type="term" value="F:zinc ion binding"/>
    <property type="evidence" value="ECO:0007669"/>
    <property type="project" value="UniProtKB-KW"/>
</dbReference>
<sequence length="521" mass="56937">MAHLIAFLLSLVYWLDAVSMVIAQNDVITRPVPDIPTWATDASLALTLTTSGDASPLQYTVIPLTPAVGLNESSTALMTINIVGNLIAADASNYKRINDSRDVAYLSCDESDGPMTPDQILRSLMEVKPTPIKAILLYSKIYNYCGIDYTLGNLVYGSIFTMADAAEALKALSFLNETGNGEIVKANIYGNVTEGPVNARPGSHSVAMSVLYAITGVITLLFIIIIAAGAVRAHRHPERYGPRRGEGGRVRQSRARGIARAVLDTIPIVKFGSPSDPKPDIEVQLGNNTVHEGNTDMTRAIPTHVDTGKKLEPDASTIISRDTLGNESRGGTEHNATDASNDGAERLGCSICTEDFDIGQDVRVLPCNHQFHPACIDPWLINVSGTCPLCRYNLNPRAQDDGEQHEPTVAGPRARLSTTLTRTEQQDGNETLAPPLGDDNETPAAVSRNRLSRYFDIHRLRNAPVEERMAALRQLRAEEASQSSHSIDGDERHRRARFTERLRETFRVRTRAQSPHRRGST</sequence>
<organism evidence="17 18">
    <name type="scientific">Sarocladium strictum</name>
    <name type="common">Black bundle disease fungus</name>
    <name type="synonym">Acremonium strictum</name>
    <dbReference type="NCBI Taxonomy" id="5046"/>
    <lineage>
        <taxon>Eukaryota</taxon>
        <taxon>Fungi</taxon>
        <taxon>Dikarya</taxon>
        <taxon>Ascomycota</taxon>
        <taxon>Pezizomycotina</taxon>
        <taxon>Sordariomycetes</taxon>
        <taxon>Hypocreomycetidae</taxon>
        <taxon>Hypocreales</taxon>
        <taxon>Sarocladiaceae</taxon>
        <taxon>Sarocladium</taxon>
    </lineage>
</organism>
<dbReference type="GO" id="GO:0061630">
    <property type="term" value="F:ubiquitin protein ligase activity"/>
    <property type="evidence" value="ECO:0007669"/>
    <property type="project" value="UniProtKB-EC"/>
</dbReference>
<keyword evidence="6" id="KW-0479">Metal-binding</keyword>
<feature type="domain" description="RING-type" evidence="16">
    <location>
        <begin position="349"/>
        <end position="391"/>
    </location>
</feature>
<evidence type="ECO:0000313" key="17">
    <source>
        <dbReference type="EMBL" id="KAK0386564.1"/>
    </source>
</evidence>
<comment type="caution">
    <text evidence="17">The sequence shown here is derived from an EMBL/GenBank/DDBJ whole genome shotgun (WGS) entry which is preliminary data.</text>
</comment>
<evidence type="ECO:0000256" key="14">
    <source>
        <dbReference type="SAM" id="Phobius"/>
    </source>
</evidence>
<evidence type="ECO:0000256" key="10">
    <source>
        <dbReference type="ARBA" id="ARBA00022989"/>
    </source>
</evidence>
<dbReference type="PANTHER" id="PTHR45977:SF4">
    <property type="entry name" value="RING-TYPE DOMAIN-CONTAINING PROTEIN"/>
    <property type="match status" value="1"/>
</dbReference>
<dbReference type="EMBL" id="JAPDFR010000005">
    <property type="protein sequence ID" value="KAK0386564.1"/>
    <property type="molecule type" value="Genomic_DNA"/>
</dbReference>
<evidence type="ECO:0000256" key="6">
    <source>
        <dbReference type="ARBA" id="ARBA00022723"/>
    </source>
</evidence>